<evidence type="ECO:0000256" key="6">
    <source>
        <dbReference type="ARBA" id="ARBA00023004"/>
    </source>
</evidence>
<reference evidence="8 10" key="1">
    <citation type="journal article" date="2016" name="Genome Announc.">
        <title>Draft Genome Sequences of Five Rapidly Growing Mycobacterium Species, M. thermoresistibile, M. fortuitum subsp. acetamidolyticum, M. canariasense, M. brisbanense, and M. novocastrense.</title>
        <authorList>
            <person name="Katahira K."/>
            <person name="Ogura Y."/>
            <person name="Gotoh Y."/>
            <person name="Hayashi T."/>
        </authorList>
    </citation>
    <scope>NUCLEOTIDE SEQUENCE [LARGE SCALE GENOMIC DNA]</scope>
    <source>
        <strain evidence="8 10">JCM18114</strain>
    </source>
</reference>
<dbReference type="SUPFAM" id="SSF48264">
    <property type="entry name" value="Cytochrome P450"/>
    <property type="match status" value="1"/>
</dbReference>
<dbReference type="AlphaFoldDB" id="A0AAW5SDE0"/>
<dbReference type="GO" id="GO:0006707">
    <property type="term" value="P:cholesterol catabolic process"/>
    <property type="evidence" value="ECO:0007669"/>
    <property type="project" value="TreeGrafter"/>
</dbReference>
<dbReference type="Gene3D" id="1.10.630.10">
    <property type="entry name" value="Cytochrome P450"/>
    <property type="match status" value="1"/>
</dbReference>
<evidence type="ECO:0000313" key="11">
    <source>
        <dbReference type="Proteomes" id="UP001207528"/>
    </source>
</evidence>
<dbReference type="RefSeq" id="WP_084376998.1">
    <property type="nucleotide sequence ID" value="NZ_BCTA01000002.1"/>
</dbReference>
<protein>
    <submittedName>
        <fullName evidence="9">Cytochrome P450</fullName>
    </submittedName>
    <submittedName>
        <fullName evidence="8">Linalool 8-monooxygenase</fullName>
    </submittedName>
</protein>
<sequence length="178" mass="19658">MEFIGNFILLTDGSLDTSRNLISGGMKLLFDHPDVRRRLVEDLDALLPGAIEEMLRLLSPVVYIRRLATEDTELAGQPIAKGDRVVMYYGSGNRDERVYDDPEAFDIDRKRSEHIAFGGGGPHFCVGSHLGRAEGTVMIRELLTRLPDIEQAGPETWAATSLTSGLSSLPVRFTPRSS</sequence>
<dbReference type="EMBL" id="BCTA01000002">
    <property type="protein sequence ID" value="GAT06908.1"/>
    <property type="molecule type" value="Genomic_DNA"/>
</dbReference>
<evidence type="ECO:0000313" key="10">
    <source>
        <dbReference type="Proteomes" id="UP000069773"/>
    </source>
</evidence>
<evidence type="ECO:0000256" key="4">
    <source>
        <dbReference type="ARBA" id="ARBA00022723"/>
    </source>
</evidence>
<keyword evidence="3" id="KW-0349">Heme</keyword>
<dbReference type="Pfam" id="PF00067">
    <property type="entry name" value="p450"/>
    <property type="match status" value="1"/>
</dbReference>
<comment type="caution">
    <text evidence="9">The sequence shown here is derived from an EMBL/GenBank/DDBJ whole genome shotgun (WGS) entry which is preliminary data.</text>
</comment>
<keyword evidence="4" id="KW-0479">Metal-binding</keyword>
<dbReference type="Proteomes" id="UP000069773">
    <property type="component" value="Unassembled WGS sequence"/>
</dbReference>
<dbReference type="InterPro" id="IPR001128">
    <property type="entry name" value="Cyt_P450"/>
</dbReference>
<dbReference type="InterPro" id="IPR036396">
    <property type="entry name" value="Cyt_P450_sf"/>
</dbReference>
<keyword evidence="5" id="KW-0560">Oxidoreductase</keyword>
<proteinExistence type="inferred from homology"/>
<dbReference type="GO" id="GO:0036199">
    <property type="term" value="F:cholest-4-en-3-one 26-monooxygenase activity"/>
    <property type="evidence" value="ECO:0007669"/>
    <property type="project" value="TreeGrafter"/>
</dbReference>
<keyword evidence="6" id="KW-0408">Iron</keyword>
<evidence type="ECO:0000256" key="1">
    <source>
        <dbReference type="ARBA" id="ARBA00001971"/>
    </source>
</evidence>
<dbReference type="GO" id="GO:0008395">
    <property type="term" value="F:steroid hydroxylase activity"/>
    <property type="evidence" value="ECO:0007669"/>
    <property type="project" value="TreeGrafter"/>
</dbReference>
<dbReference type="EMBL" id="JACKTI010000004">
    <property type="protein sequence ID" value="MCV7021782.1"/>
    <property type="molecule type" value="Genomic_DNA"/>
</dbReference>
<keyword evidence="10" id="KW-1185">Reference proteome</keyword>
<keyword evidence="7" id="KW-0503">Monooxygenase</keyword>
<evidence type="ECO:0000256" key="2">
    <source>
        <dbReference type="ARBA" id="ARBA00010617"/>
    </source>
</evidence>
<dbReference type="PRINTS" id="PR00359">
    <property type="entry name" value="BP450"/>
</dbReference>
<dbReference type="GO" id="GO:0020037">
    <property type="term" value="F:heme binding"/>
    <property type="evidence" value="ECO:0007669"/>
    <property type="project" value="InterPro"/>
</dbReference>
<evidence type="ECO:0000256" key="3">
    <source>
        <dbReference type="ARBA" id="ARBA00022617"/>
    </source>
</evidence>
<reference evidence="9" key="3">
    <citation type="journal article" date="2022" name="BMC Genomics">
        <title>Comparative genome analysis of mycobacteria focusing on tRNA and non-coding RNA.</title>
        <authorList>
            <person name="Behra P.R.K."/>
            <person name="Pettersson B.M.F."/>
            <person name="Ramesh M."/>
            <person name="Das S."/>
            <person name="Dasgupta S."/>
            <person name="Kirsebom L.A."/>
        </authorList>
    </citation>
    <scope>NUCLEOTIDE SEQUENCE</scope>
    <source>
        <strain evidence="9">DSM 44203</strain>
    </source>
</reference>
<dbReference type="Proteomes" id="UP001207528">
    <property type="component" value="Unassembled WGS sequence"/>
</dbReference>
<dbReference type="PANTHER" id="PTHR46696">
    <property type="entry name" value="P450, PUTATIVE (EUROFUNG)-RELATED"/>
    <property type="match status" value="1"/>
</dbReference>
<evidence type="ECO:0000256" key="7">
    <source>
        <dbReference type="ARBA" id="ARBA00023033"/>
    </source>
</evidence>
<evidence type="ECO:0000313" key="8">
    <source>
        <dbReference type="EMBL" id="GAT06908.1"/>
    </source>
</evidence>
<name>A0AAW5SDE0_MYCNV</name>
<dbReference type="GO" id="GO:0005506">
    <property type="term" value="F:iron ion binding"/>
    <property type="evidence" value="ECO:0007669"/>
    <property type="project" value="InterPro"/>
</dbReference>
<comment type="similarity">
    <text evidence="2">Belongs to the cytochrome P450 family.</text>
</comment>
<comment type="cofactor">
    <cofactor evidence="1">
        <name>heme</name>
        <dbReference type="ChEBI" id="CHEBI:30413"/>
    </cofactor>
</comment>
<organism evidence="9 11">
    <name type="scientific">Mycolicibacterium novocastrense</name>
    <name type="common">Mycobacterium novocastrense</name>
    <dbReference type="NCBI Taxonomy" id="59813"/>
    <lineage>
        <taxon>Bacteria</taxon>
        <taxon>Bacillati</taxon>
        <taxon>Actinomycetota</taxon>
        <taxon>Actinomycetes</taxon>
        <taxon>Mycobacteriales</taxon>
        <taxon>Mycobacteriaceae</taxon>
        <taxon>Mycolicibacterium</taxon>
    </lineage>
</organism>
<evidence type="ECO:0000313" key="9">
    <source>
        <dbReference type="EMBL" id="MCV7021782.1"/>
    </source>
</evidence>
<evidence type="ECO:0000256" key="5">
    <source>
        <dbReference type="ARBA" id="ARBA00023002"/>
    </source>
</evidence>
<accession>A0AAW5SDE0</accession>
<reference evidence="9" key="2">
    <citation type="submission" date="2020-07" db="EMBL/GenBank/DDBJ databases">
        <authorList>
            <person name="Pettersson B.M.F."/>
            <person name="Behra P.R.K."/>
            <person name="Ramesh M."/>
            <person name="Das S."/>
            <person name="Dasgupta S."/>
            <person name="Kirsebom L.A."/>
        </authorList>
    </citation>
    <scope>NUCLEOTIDE SEQUENCE</scope>
    <source>
        <strain evidence="9">DSM 44203</strain>
    </source>
</reference>
<dbReference type="InterPro" id="IPR002397">
    <property type="entry name" value="Cyt_P450_B"/>
</dbReference>
<dbReference type="PANTHER" id="PTHR46696:SF4">
    <property type="entry name" value="BIOTIN BIOSYNTHESIS CYTOCHROME P450"/>
    <property type="match status" value="1"/>
</dbReference>
<gene>
    <name evidence="9" type="ORF">H7I77_00215</name>
    <name evidence="8" type="ORF">RMCN_0041</name>
</gene>